<gene>
    <name evidence="1" type="ORF">Thi970DRAFT_00502</name>
</gene>
<dbReference type="Proteomes" id="UP000002964">
    <property type="component" value="Unassembled WGS sequence"/>
</dbReference>
<evidence type="ECO:0000313" key="2">
    <source>
        <dbReference type="Proteomes" id="UP000002964"/>
    </source>
</evidence>
<reference evidence="2" key="1">
    <citation type="submission" date="2011-06" db="EMBL/GenBank/DDBJ databases">
        <authorList>
            <consortium name="US DOE Joint Genome Institute (JGI-PGF)"/>
            <person name="Lucas S."/>
            <person name="Han J."/>
            <person name="Lapidus A."/>
            <person name="Cheng J.-F."/>
            <person name="Goodwin L."/>
            <person name="Pitluck S."/>
            <person name="Peters L."/>
            <person name="Land M.L."/>
            <person name="Hauser L."/>
            <person name="Vogl K."/>
            <person name="Liu Z."/>
            <person name="Overmann J."/>
            <person name="Frigaard N.-U."/>
            <person name="Bryant D.A."/>
            <person name="Woyke T.J."/>
        </authorList>
    </citation>
    <scope>NUCLEOTIDE SEQUENCE [LARGE SCALE GENOMIC DNA]</scope>
    <source>
        <strain evidence="2">970</strain>
    </source>
</reference>
<dbReference type="AlphaFoldDB" id="H8YWP0"/>
<accession>H8YWP0</accession>
<dbReference type="InterPro" id="IPR036428">
    <property type="entry name" value="PCD_sf"/>
</dbReference>
<dbReference type="EMBL" id="JH603168">
    <property type="protein sequence ID" value="EIC22866.1"/>
    <property type="molecule type" value="Genomic_DNA"/>
</dbReference>
<reference evidence="1 2" key="2">
    <citation type="submission" date="2011-11" db="EMBL/GenBank/DDBJ databases">
        <authorList>
            <consortium name="US DOE Joint Genome Institute"/>
            <person name="Lucas S."/>
            <person name="Han J."/>
            <person name="Lapidus A."/>
            <person name="Cheng J.-F."/>
            <person name="Goodwin L."/>
            <person name="Pitluck S."/>
            <person name="Peters L."/>
            <person name="Ovchinnikova G."/>
            <person name="Zhang X."/>
            <person name="Detter J.C."/>
            <person name="Han C."/>
            <person name="Tapia R."/>
            <person name="Land M."/>
            <person name="Hauser L."/>
            <person name="Kyrpides N."/>
            <person name="Ivanova N."/>
            <person name="Pagani I."/>
            <person name="Vogl K."/>
            <person name="Liu Z."/>
            <person name="Overmann J."/>
            <person name="Frigaard N.-U."/>
            <person name="Bryant D."/>
            <person name="Woyke T."/>
        </authorList>
    </citation>
    <scope>NUCLEOTIDE SEQUENCE [LARGE SCALE GENOMIC DNA]</scope>
    <source>
        <strain evidence="1 2">970</strain>
    </source>
</reference>
<dbReference type="Gene3D" id="3.30.1360.20">
    <property type="entry name" value="Transcriptional coactivator/pterin dehydratase"/>
    <property type="match status" value="1"/>
</dbReference>
<dbReference type="HOGENOM" id="CLU_179139_0_0_6"/>
<dbReference type="eggNOG" id="COG2154">
    <property type="taxonomic scope" value="Bacteria"/>
</dbReference>
<proteinExistence type="predicted"/>
<name>H8YWP0_9GAMM</name>
<organism evidence="1 2">
    <name type="scientific">Thiorhodovibrio frisius</name>
    <dbReference type="NCBI Taxonomy" id="631362"/>
    <lineage>
        <taxon>Bacteria</taxon>
        <taxon>Pseudomonadati</taxon>
        <taxon>Pseudomonadota</taxon>
        <taxon>Gammaproteobacteria</taxon>
        <taxon>Chromatiales</taxon>
        <taxon>Chromatiaceae</taxon>
        <taxon>Thiorhodovibrio</taxon>
    </lineage>
</organism>
<keyword evidence="2" id="KW-1185">Reference proteome</keyword>
<sequence>MRLERRLEFPDYEATRVFLEQAGELSEAMDVYPNLSFGRTYANLTIFADEDSGELTAQAQTFAERIEQLLG</sequence>
<dbReference type="GO" id="GO:0008124">
    <property type="term" value="F:4-alpha-hydroxytetrahydrobiopterin dehydratase activity"/>
    <property type="evidence" value="ECO:0007669"/>
    <property type="project" value="InterPro"/>
</dbReference>
<evidence type="ECO:0000313" key="1">
    <source>
        <dbReference type="EMBL" id="EIC22866.1"/>
    </source>
</evidence>
<protein>
    <submittedName>
        <fullName evidence="1">Pterin-4a-carbinolamine dehydratase</fullName>
    </submittedName>
</protein>
<dbReference type="SUPFAM" id="SSF55248">
    <property type="entry name" value="PCD-like"/>
    <property type="match status" value="1"/>
</dbReference>
<dbReference type="STRING" id="631362.Thi970DRAFT_00502"/>
<dbReference type="GO" id="GO:0006729">
    <property type="term" value="P:tetrahydrobiopterin biosynthetic process"/>
    <property type="evidence" value="ECO:0007669"/>
    <property type="project" value="InterPro"/>
</dbReference>